<evidence type="ECO:0000313" key="4">
    <source>
        <dbReference type="Proteomes" id="UP001162131"/>
    </source>
</evidence>
<dbReference type="PANTHER" id="PTHR12455:SF0">
    <property type="entry name" value="NUCLEOLAR COMPLEX PROTEIN 4 HOMOLOG"/>
    <property type="match status" value="1"/>
</dbReference>
<accession>A0AAU9KGW6</accession>
<evidence type="ECO:0000256" key="1">
    <source>
        <dbReference type="ARBA" id="ARBA00007797"/>
    </source>
</evidence>
<dbReference type="AlphaFoldDB" id="A0AAU9KGW6"/>
<dbReference type="InterPro" id="IPR027193">
    <property type="entry name" value="Noc4"/>
</dbReference>
<dbReference type="GO" id="GO:0042254">
    <property type="term" value="P:ribosome biogenesis"/>
    <property type="evidence" value="ECO:0007669"/>
    <property type="project" value="InterPro"/>
</dbReference>
<name>A0AAU9KGW6_9CILI</name>
<comment type="similarity">
    <text evidence="1">Belongs to the CBF/MAK21 family.</text>
</comment>
<dbReference type="Pfam" id="PF03914">
    <property type="entry name" value="CBF"/>
    <property type="match status" value="1"/>
</dbReference>
<comment type="caution">
    <text evidence="3">The sequence shown here is derived from an EMBL/GenBank/DDBJ whole genome shotgun (WGS) entry which is preliminary data.</text>
</comment>
<dbReference type="EMBL" id="CAJZBQ010000054">
    <property type="protein sequence ID" value="CAG9332468.1"/>
    <property type="molecule type" value="Genomic_DNA"/>
</dbReference>
<dbReference type="InterPro" id="IPR005612">
    <property type="entry name" value="CCAAT-binding_factor"/>
</dbReference>
<dbReference type="Proteomes" id="UP001162131">
    <property type="component" value="Unassembled WGS sequence"/>
</dbReference>
<feature type="domain" description="CCAAT-binding factor" evidence="2">
    <location>
        <begin position="144"/>
        <end position="288"/>
    </location>
</feature>
<dbReference type="GO" id="GO:0032040">
    <property type="term" value="C:small-subunit processome"/>
    <property type="evidence" value="ECO:0007669"/>
    <property type="project" value="TreeGrafter"/>
</dbReference>
<evidence type="ECO:0000259" key="2">
    <source>
        <dbReference type="Pfam" id="PF03914"/>
    </source>
</evidence>
<dbReference type="GO" id="GO:0030692">
    <property type="term" value="C:Noc4p-Nop14p complex"/>
    <property type="evidence" value="ECO:0007669"/>
    <property type="project" value="TreeGrafter"/>
</dbReference>
<reference evidence="3" key="1">
    <citation type="submission" date="2021-09" db="EMBL/GenBank/DDBJ databases">
        <authorList>
            <consortium name="AG Swart"/>
            <person name="Singh M."/>
            <person name="Singh A."/>
            <person name="Seah K."/>
            <person name="Emmerich C."/>
        </authorList>
    </citation>
    <scope>NUCLEOTIDE SEQUENCE</scope>
    <source>
        <strain evidence="3">ATCC30299</strain>
    </source>
</reference>
<protein>
    <recommendedName>
        <fullName evidence="2">CCAAT-binding factor domain-containing protein</fullName>
    </recommendedName>
</protein>
<evidence type="ECO:0000313" key="3">
    <source>
        <dbReference type="EMBL" id="CAG9332468.1"/>
    </source>
</evidence>
<keyword evidence="4" id="KW-1185">Reference proteome</keyword>
<organism evidence="3 4">
    <name type="scientific">Blepharisma stoltei</name>
    <dbReference type="NCBI Taxonomy" id="1481888"/>
    <lineage>
        <taxon>Eukaryota</taxon>
        <taxon>Sar</taxon>
        <taxon>Alveolata</taxon>
        <taxon>Ciliophora</taxon>
        <taxon>Postciliodesmatophora</taxon>
        <taxon>Heterotrichea</taxon>
        <taxon>Heterotrichida</taxon>
        <taxon>Blepharismidae</taxon>
        <taxon>Blepharisma</taxon>
    </lineage>
</organism>
<gene>
    <name evidence="3" type="ORF">BSTOLATCC_MIC55914</name>
</gene>
<dbReference type="PANTHER" id="PTHR12455">
    <property type="entry name" value="NUCLEOLAR COMPLEX PROTEIN 4"/>
    <property type="match status" value="1"/>
</dbReference>
<sequence>MKEYQDIATESAKVISSLVKDEEFDLNIIYEFLSQIPSPSKLKENVFYPELAPPSLASKKRKRKENFDPELAGQRILVDSDSWAIRYKQSIGQIWKELTDLSLEAADIKFLLKALCKYGLPNVSDPLMFSDFYLKSFDNGGNTAVLALSGLFILMTKHGLEAKQYYMKLYQLIRTQLQKGKTLSKSFLKLLELSLSSPMLPSSLIGSFIKVLLKESLLSPVSTTLWAVAFTVKSFKIHSGLLPMINNNHKEDKFNYEELNPLYTKSIESSLWELMILKKHYHPKIRELVTEFEKPVEKMARVTTAEVMNLEVPQKRPKLNPKPFKGIFN</sequence>
<proteinExistence type="inferred from homology"/>